<proteinExistence type="inferred from homology"/>
<feature type="active site" evidence="4">
    <location>
        <position position="170"/>
    </location>
</feature>
<keyword evidence="2" id="KW-0560">Oxidoreductase</keyword>
<evidence type="ECO:0000259" key="6">
    <source>
        <dbReference type="Pfam" id="PF14833"/>
    </source>
</evidence>
<dbReference type="EMBL" id="NRGR01000015">
    <property type="protein sequence ID" value="PCC39380.1"/>
    <property type="molecule type" value="Genomic_DNA"/>
</dbReference>
<dbReference type="PIRSF" id="PIRSF000103">
    <property type="entry name" value="HIBADH"/>
    <property type="match status" value="1"/>
</dbReference>
<dbReference type="GO" id="GO:0050661">
    <property type="term" value="F:NADP binding"/>
    <property type="evidence" value="ECO:0007669"/>
    <property type="project" value="InterPro"/>
</dbReference>
<accession>A0A2A3YJ88</accession>
<evidence type="ECO:0000256" key="4">
    <source>
        <dbReference type="PIRSR" id="PIRSR000103-1"/>
    </source>
</evidence>
<evidence type="ECO:0000313" key="7">
    <source>
        <dbReference type="EMBL" id="PCC39380.1"/>
    </source>
</evidence>
<dbReference type="InterPro" id="IPR008927">
    <property type="entry name" value="6-PGluconate_DH-like_C_sf"/>
</dbReference>
<dbReference type="RefSeq" id="WP_096197051.1">
    <property type="nucleotide sequence ID" value="NZ_JBQQHT010000019.1"/>
</dbReference>
<comment type="caution">
    <text evidence="7">The sequence shown here is derived from an EMBL/GenBank/DDBJ whole genome shotgun (WGS) entry which is preliminary data.</text>
</comment>
<sequence length="294" mass="30230">MRIGFIGLGIMGRPMATHLLAAGHELVVHNRSPRAMQELADQGADTADTPKEVAQQVDLILTMLPDGPDVERVVLGENGVLEGAASGSLLVDMSSIAPAVSRRLHEALAERGVGMLDAPVSGGEPGAIEGTLAFMVGGAQADLDRVREILDLMGSSVTLVGPIGAGNIAKLANQAIVAVNIAVLGEAAVLARSAGVDPASVIDAIRGGLAGSKVMEQKAPKMLSGDHAPGFRIDLHIKDLDNALGTGHESGSSLPLTAAVREMMTAISAAGHEHDDHSSLATYYETLAGRRIAE</sequence>
<gene>
    <name evidence="7" type="ORF">CIK66_08940</name>
</gene>
<name>A0A2A3YJ88_9MICO</name>
<dbReference type="NCBIfam" id="TIGR01505">
    <property type="entry name" value="tartro_sem_red"/>
    <property type="match status" value="1"/>
</dbReference>
<evidence type="ECO:0000256" key="2">
    <source>
        <dbReference type="ARBA" id="ARBA00023002"/>
    </source>
</evidence>
<dbReference type="PANTHER" id="PTHR43060:SF3">
    <property type="entry name" value="2-HYDROXY-3-OXOPROPIONATE REDUCTASE"/>
    <property type="match status" value="1"/>
</dbReference>
<dbReference type="NCBIfam" id="NF008592">
    <property type="entry name" value="PRK11559.1"/>
    <property type="match status" value="1"/>
</dbReference>
<dbReference type="GO" id="GO:0051287">
    <property type="term" value="F:NAD binding"/>
    <property type="evidence" value="ECO:0007669"/>
    <property type="project" value="InterPro"/>
</dbReference>
<dbReference type="AlphaFoldDB" id="A0A2A3YJ88"/>
<dbReference type="GO" id="GO:0046487">
    <property type="term" value="P:glyoxylate metabolic process"/>
    <property type="evidence" value="ECO:0007669"/>
    <property type="project" value="InterPro"/>
</dbReference>
<comment type="similarity">
    <text evidence="1">Belongs to the HIBADH-related family.</text>
</comment>
<keyword evidence="8" id="KW-1185">Reference proteome</keyword>
<dbReference type="Gene3D" id="1.10.1040.10">
    <property type="entry name" value="N-(1-d-carboxylethyl)-l-norvaline Dehydrogenase, domain 2"/>
    <property type="match status" value="1"/>
</dbReference>
<dbReference type="InterPro" id="IPR015815">
    <property type="entry name" value="HIBADH-related"/>
</dbReference>
<dbReference type="GO" id="GO:0016054">
    <property type="term" value="P:organic acid catabolic process"/>
    <property type="evidence" value="ECO:0007669"/>
    <property type="project" value="UniProtKB-ARBA"/>
</dbReference>
<feature type="domain" description="6-phosphogluconate dehydrogenase NADP-binding" evidence="5">
    <location>
        <begin position="2"/>
        <end position="161"/>
    </location>
</feature>
<reference evidence="7 8" key="1">
    <citation type="journal article" date="2017" name="Elife">
        <title>Extensive horizontal gene transfer in cheese-associated bacteria.</title>
        <authorList>
            <person name="Bonham K.S."/>
            <person name="Wolfe B.E."/>
            <person name="Dutton R.J."/>
        </authorList>
    </citation>
    <scope>NUCLEOTIDE SEQUENCE [LARGE SCALE GENOMIC DNA]</scope>
    <source>
        <strain evidence="7 8">341_9</strain>
    </source>
</reference>
<dbReference type="SUPFAM" id="SSF48179">
    <property type="entry name" value="6-phosphogluconate dehydrogenase C-terminal domain-like"/>
    <property type="match status" value="1"/>
</dbReference>
<protein>
    <submittedName>
        <fullName evidence="7">2-hydroxy-3-oxopropionate reductase</fullName>
    </submittedName>
</protein>
<evidence type="ECO:0000256" key="1">
    <source>
        <dbReference type="ARBA" id="ARBA00009080"/>
    </source>
</evidence>
<evidence type="ECO:0000256" key="3">
    <source>
        <dbReference type="ARBA" id="ARBA00023027"/>
    </source>
</evidence>
<dbReference type="InterPro" id="IPR036291">
    <property type="entry name" value="NAD(P)-bd_dom_sf"/>
</dbReference>
<feature type="domain" description="3-hydroxyisobutyrate dehydrogenase-like NAD-binding" evidence="6">
    <location>
        <begin position="164"/>
        <end position="283"/>
    </location>
</feature>
<evidence type="ECO:0000259" key="5">
    <source>
        <dbReference type="Pfam" id="PF03446"/>
    </source>
</evidence>
<dbReference type="Gene3D" id="3.40.50.720">
    <property type="entry name" value="NAD(P)-binding Rossmann-like Domain"/>
    <property type="match status" value="1"/>
</dbReference>
<dbReference type="InterPro" id="IPR006398">
    <property type="entry name" value="Tartro_sem_red"/>
</dbReference>
<dbReference type="InterPro" id="IPR006115">
    <property type="entry name" value="6PGDH_NADP-bd"/>
</dbReference>
<dbReference type="Pfam" id="PF03446">
    <property type="entry name" value="NAD_binding_2"/>
    <property type="match status" value="1"/>
</dbReference>
<dbReference type="InterPro" id="IPR029154">
    <property type="entry name" value="HIBADH-like_NADP-bd"/>
</dbReference>
<dbReference type="GO" id="GO:0008679">
    <property type="term" value="F:2-hydroxy-3-oxopropionate reductase activity"/>
    <property type="evidence" value="ECO:0007669"/>
    <property type="project" value="InterPro"/>
</dbReference>
<evidence type="ECO:0000313" key="8">
    <source>
        <dbReference type="Proteomes" id="UP000218598"/>
    </source>
</evidence>
<dbReference type="PANTHER" id="PTHR43060">
    <property type="entry name" value="3-HYDROXYISOBUTYRATE DEHYDROGENASE-LIKE 1, MITOCHONDRIAL-RELATED"/>
    <property type="match status" value="1"/>
</dbReference>
<dbReference type="Proteomes" id="UP000218598">
    <property type="component" value="Unassembled WGS sequence"/>
</dbReference>
<dbReference type="InterPro" id="IPR002204">
    <property type="entry name" value="3-OH-isobutyrate_DH-rel_CS"/>
</dbReference>
<keyword evidence="3" id="KW-0520">NAD</keyword>
<dbReference type="InterPro" id="IPR013328">
    <property type="entry name" value="6PGD_dom2"/>
</dbReference>
<dbReference type="SUPFAM" id="SSF51735">
    <property type="entry name" value="NAD(P)-binding Rossmann-fold domains"/>
    <property type="match status" value="1"/>
</dbReference>
<organism evidence="7 8">
    <name type="scientific">Brachybacterium alimentarium</name>
    <dbReference type="NCBI Taxonomy" id="47845"/>
    <lineage>
        <taxon>Bacteria</taxon>
        <taxon>Bacillati</taxon>
        <taxon>Actinomycetota</taxon>
        <taxon>Actinomycetes</taxon>
        <taxon>Micrococcales</taxon>
        <taxon>Dermabacteraceae</taxon>
        <taxon>Brachybacterium</taxon>
    </lineage>
</organism>
<dbReference type="OrthoDB" id="3185659at2"/>
<dbReference type="PROSITE" id="PS00895">
    <property type="entry name" value="3_HYDROXYISOBUT_DH"/>
    <property type="match status" value="1"/>
</dbReference>
<dbReference type="Pfam" id="PF14833">
    <property type="entry name" value="NAD_binding_11"/>
    <property type="match status" value="1"/>
</dbReference>